<comment type="similarity">
    <text evidence="4">Belongs to the adenylate kinase family.</text>
</comment>
<keyword evidence="3 4" id="KW-0418">Kinase</keyword>
<dbReference type="Proteomes" id="UP000095751">
    <property type="component" value="Unassembled WGS sequence"/>
</dbReference>
<evidence type="ECO:0000256" key="4">
    <source>
        <dbReference type="RuleBase" id="RU003330"/>
    </source>
</evidence>
<dbReference type="AlphaFoldDB" id="A0A1E7FEU9"/>
<keyword evidence="6" id="KW-1185">Reference proteome</keyword>
<dbReference type="EMBL" id="KV784358">
    <property type="protein sequence ID" value="OEU16664.1"/>
    <property type="molecule type" value="Genomic_DNA"/>
</dbReference>
<evidence type="ECO:0000313" key="6">
    <source>
        <dbReference type="Proteomes" id="UP000095751"/>
    </source>
</evidence>
<dbReference type="CDD" id="cd01428">
    <property type="entry name" value="ADK"/>
    <property type="match status" value="1"/>
</dbReference>
<keyword evidence="1 4" id="KW-0808">Transferase</keyword>
<feature type="non-terminal residue" evidence="5">
    <location>
        <position position="1"/>
    </location>
</feature>
<dbReference type="GO" id="GO:0006139">
    <property type="term" value="P:nucleobase-containing compound metabolic process"/>
    <property type="evidence" value="ECO:0007669"/>
    <property type="project" value="InterPro"/>
</dbReference>
<evidence type="ECO:0000313" key="5">
    <source>
        <dbReference type="EMBL" id="OEU16664.1"/>
    </source>
</evidence>
<accession>A0A1E7FEU9</accession>
<dbReference type="PROSITE" id="PS00113">
    <property type="entry name" value="ADENYLATE_KINASE"/>
    <property type="match status" value="1"/>
</dbReference>
<proteinExistence type="inferred from homology"/>
<gene>
    <name evidence="5" type="ORF">FRACYDRAFT_153439</name>
</gene>
<dbReference type="GO" id="GO:0005524">
    <property type="term" value="F:ATP binding"/>
    <property type="evidence" value="ECO:0007669"/>
    <property type="project" value="InterPro"/>
</dbReference>
<organism evidence="5 6">
    <name type="scientific">Fragilariopsis cylindrus CCMP1102</name>
    <dbReference type="NCBI Taxonomy" id="635003"/>
    <lineage>
        <taxon>Eukaryota</taxon>
        <taxon>Sar</taxon>
        <taxon>Stramenopiles</taxon>
        <taxon>Ochrophyta</taxon>
        <taxon>Bacillariophyta</taxon>
        <taxon>Bacillariophyceae</taxon>
        <taxon>Bacillariophycidae</taxon>
        <taxon>Bacillariales</taxon>
        <taxon>Bacillariaceae</taxon>
        <taxon>Fragilariopsis</taxon>
    </lineage>
</organism>
<reference evidence="5 6" key="1">
    <citation type="submission" date="2016-09" db="EMBL/GenBank/DDBJ databases">
        <title>Extensive genetic diversity and differential bi-allelic expression allows diatom success in the polar Southern Ocean.</title>
        <authorList>
            <consortium name="DOE Joint Genome Institute"/>
            <person name="Mock T."/>
            <person name="Otillar R.P."/>
            <person name="Strauss J."/>
            <person name="Dupont C."/>
            <person name="Frickenhaus S."/>
            <person name="Maumus F."/>
            <person name="Mcmullan M."/>
            <person name="Sanges R."/>
            <person name="Schmutz J."/>
            <person name="Toseland A."/>
            <person name="Valas R."/>
            <person name="Veluchamy A."/>
            <person name="Ward B.J."/>
            <person name="Allen A."/>
            <person name="Barry K."/>
            <person name="Falciatore A."/>
            <person name="Ferrante M."/>
            <person name="Fortunato A.E."/>
            <person name="Gloeckner G."/>
            <person name="Gruber A."/>
            <person name="Hipkin R."/>
            <person name="Janech M."/>
            <person name="Kroth P."/>
            <person name="Leese F."/>
            <person name="Lindquist E."/>
            <person name="Lyon B.R."/>
            <person name="Martin J."/>
            <person name="Mayer C."/>
            <person name="Parker M."/>
            <person name="Quesneville H."/>
            <person name="Raymond J."/>
            <person name="Uhlig C."/>
            <person name="Valentin K.U."/>
            <person name="Worden A.Z."/>
            <person name="Armbrust E.V."/>
            <person name="Bowler C."/>
            <person name="Green B."/>
            <person name="Moulton V."/>
            <person name="Van Oosterhout C."/>
            <person name="Grigoriev I."/>
        </authorList>
    </citation>
    <scope>NUCLEOTIDE SEQUENCE [LARGE SCALE GENOMIC DNA]</scope>
    <source>
        <strain evidence="5 6">CCMP1102</strain>
    </source>
</reference>
<keyword evidence="5" id="KW-0378">Hydrolase</keyword>
<evidence type="ECO:0000256" key="1">
    <source>
        <dbReference type="ARBA" id="ARBA00022679"/>
    </source>
</evidence>
<dbReference type="SUPFAM" id="SSF52540">
    <property type="entry name" value="P-loop containing nucleoside triphosphate hydrolases"/>
    <property type="match status" value="1"/>
</dbReference>
<dbReference type="InterPro" id="IPR000850">
    <property type="entry name" value="Adenylat/UMP-CMP_kin"/>
</dbReference>
<dbReference type="InterPro" id="IPR033690">
    <property type="entry name" value="Adenylat_kinase_CS"/>
</dbReference>
<sequence length="175" mass="19426">ILVVGGPGSGKGALSERLVKECGVVHLSSGQLLRDEVAQGTELGKNVEEIMRSGGLVSSAIMVTLMQKRMKDHPGKRILLDGFPRSQENARDLVTLCGKPELALHLACDDTVLLERIMKRGESGERPDDNFQTGIKRIRNYHKYHNLTLDFLREEHVPIVLLDCSMNKDGVWAQL</sequence>
<dbReference type="KEGG" id="fcy:FRACYDRAFT_153439"/>
<dbReference type="PRINTS" id="PR00094">
    <property type="entry name" value="ADENYLTKNASE"/>
</dbReference>
<dbReference type="HAMAP" id="MF_00235">
    <property type="entry name" value="Adenylate_kinase_Adk"/>
    <property type="match status" value="1"/>
</dbReference>
<evidence type="ECO:0000256" key="2">
    <source>
        <dbReference type="ARBA" id="ARBA00022741"/>
    </source>
</evidence>
<dbReference type="GO" id="GO:0019205">
    <property type="term" value="F:nucleobase-containing compound kinase activity"/>
    <property type="evidence" value="ECO:0007669"/>
    <property type="project" value="InterPro"/>
</dbReference>
<dbReference type="PANTHER" id="PTHR23359">
    <property type="entry name" value="NUCLEOTIDE KINASE"/>
    <property type="match status" value="1"/>
</dbReference>
<dbReference type="GO" id="GO:0016787">
    <property type="term" value="F:hydrolase activity"/>
    <property type="evidence" value="ECO:0007669"/>
    <property type="project" value="UniProtKB-KW"/>
</dbReference>
<keyword evidence="2" id="KW-0547">Nucleotide-binding</keyword>
<name>A0A1E7FEU9_9STRA</name>
<evidence type="ECO:0000256" key="3">
    <source>
        <dbReference type="ARBA" id="ARBA00022777"/>
    </source>
</evidence>
<feature type="non-terminal residue" evidence="5">
    <location>
        <position position="175"/>
    </location>
</feature>
<dbReference type="InParanoid" id="A0A1E7FEU9"/>
<dbReference type="InterPro" id="IPR027417">
    <property type="entry name" value="P-loop_NTPase"/>
</dbReference>
<protein>
    <submittedName>
        <fullName evidence="5">p-loop containing nucleoside triphosphate hydrolase protein</fullName>
    </submittedName>
</protein>
<dbReference type="OrthoDB" id="442176at2759"/>
<dbReference type="Gene3D" id="3.40.50.300">
    <property type="entry name" value="P-loop containing nucleotide triphosphate hydrolases"/>
    <property type="match status" value="1"/>
</dbReference>
<dbReference type="Pfam" id="PF00406">
    <property type="entry name" value="ADK"/>
    <property type="match status" value="1"/>
</dbReference>